<feature type="domain" description="Caspase family p20" evidence="11">
    <location>
        <begin position="162"/>
        <end position="292"/>
    </location>
</feature>
<gene>
    <name evidence="12" type="ORF">CEUTPL_LOCUS5460</name>
</gene>
<proteinExistence type="inferred from homology"/>
<dbReference type="InterPro" id="IPR001309">
    <property type="entry name" value="Pept_C14_p20"/>
</dbReference>
<dbReference type="CDD" id="cd01671">
    <property type="entry name" value="CARD"/>
    <property type="match status" value="1"/>
</dbReference>
<sequence>MQAEQKDLIVKHWTSLTELTEVQSLAYLLVDKKLFTGREVNNIFSTPDERQNKERFFNELQDKEEAAFDVLVQWLRTTGHNRLARKLAAEQHGITPFKEPDNEEDQNEDDDDDFTSSIEAELPFTVNESRDPLKINVQLSNEFLDTQQRNPHVPFYSSRSKNRGRVLIINNYDFASLNHKTRTGAKVDEDNLKKLFEQMGGWVVKIKANKTVDEIKEILKSFTKAKREKRCDTCFVFIMSHGSEKLNQTIIYGTDGRYLTTDEVQSYFANEKCPLFRGKPKVFIYQVCRGNELDLPKTVQSTEFDGKPRGKPVLSPVVHTEANKPQTMSMFRPVDDMLIGYATMQGSKAHRDPFRGTWYIELICKYFMELAKYESVDHLLVKVDEGLRKRRSEMGSVQTAEHISKGFWKLYLNPGIYEENGRLERYESNRNDF</sequence>
<dbReference type="AlphaFoldDB" id="A0A9N9QN74"/>
<accession>A0A9N9QN74</accession>
<feature type="compositionally biased region" description="Acidic residues" evidence="9">
    <location>
        <begin position="101"/>
        <end position="114"/>
    </location>
</feature>
<dbReference type="PANTHER" id="PTHR47901:SF8">
    <property type="entry name" value="CASPASE-3"/>
    <property type="match status" value="1"/>
</dbReference>
<evidence type="ECO:0000256" key="3">
    <source>
        <dbReference type="ARBA" id="ARBA00022703"/>
    </source>
</evidence>
<keyword evidence="5" id="KW-0788">Thiol protease</keyword>
<protein>
    <submittedName>
        <fullName evidence="12">Uncharacterized protein</fullName>
    </submittedName>
</protein>
<comment type="similarity">
    <text evidence="1 8">Belongs to the peptidase C14A family.</text>
</comment>
<dbReference type="PANTHER" id="PTHR47901">
    <property type="entry name" value="CASPASE RECRUITMENT DOMAIN-CONTAINING PROTEIN 18"/>
    <property type="match status" value="1"/>
</dbReference>
<dbReference type="Gene3D" id="1.10.533.10">
    <property type="entry name" value="Death Domain, Fas"/>
    <property type="match status" value="1"/>
</dbReference>
<name>A0A9N9QN74_9CUCU</name>
<dbReference type="InterPro" id="IPR002398">
    <property type="entry name" value="Pept_C14"/>
</dbReference>
<evidence type="ECO:0000259" key="10">
    <source>
        <dbReference type="PROSITE" id="PS50207"/>
    </source>
</evidence>
<dbReference type="SUPFAM" id="SSF52129">
    <property type="entry name" value="Caspase-like"/>
    <property type="match status" value="1"/>
</dbReference>
<evidence type="ECO:0000256" key="4">
    <source>
        <dbReference type="ARBA" id="ARBA00022801"/>
    </source>
</evidence>
<reference evidence="12" key="1">
    <citation type="submission" date="2022-01" db="EMBL/GenBank/DDBJ databases">
        <authorList>
            <person name="King R."/>
        </authorList>
    </citation>
    <scope>NUCLEOTIDE SEQUENCE</scope>
</reference>
<keyword evidence="13" id="KW-1185">Reference proteome</keyword>
<dbReference type="GO" id="GO:0004197">
    <property type="term" value="F:cysteine-type endopeptidase activity"/>
    <property type="evidence" value="ECO:0007669"/>
    <property type="project" value="InterPro"/>
</dbReference>
<dbReference type="PRINTS" id="PR00376">
    <property type="entry name" value="IL1BCENZYME"/>
</dbReference>
<dbReference type="InterPro" id="IPR029030">
    <property type="entry name" value="Caspase-like_dom_sf"/>
</dbReference>
<evidence type="ECO:0000313" key="12">
    <source>
        <dbReference type="EMBL" id="CAG9764835.1"/>
    </source>
</evidence>
<evidence type="ECO:0000256" key="2">
    <source>
        <dbReference type="ARBA" id="ARBA00022670"/>
    </source>
</evidence>
<dbReference type="PROSITE" id="PS50207">
    <property type="entry name" value="CASPASE_P10"/>
    <property type="match status" value="1"/>
</dbReference>
<evidence type="ECO:0000256" key="6">
    <source>
        <dbReference type="ARBA" id="ARBA00023145"/>
    </source>
</evidence>
<dbReference type="InterPro" id="IPR011029">
    <property type="entry name" value="DEATH-like_dom_sf"/>
</dbReference>
<evidence type="ECO:0000256" key="8">
    <source>
        <dbReference type="RuleBase" id="RU003971"/>
    </source>
</evidence>
<keyword evidence="3" id="KW-0053">Apoptosis</keyword>
<evidence type="ECO:0000259" key="11">
    <source>
        <dbReference type="PROSITE" id="PS50208"/>
    </source>
</evidence>
<dbReference type="PIRSF" id="PIRSF038001">
    <property type="entry name" value="Caspase_ICE"/>
    <property type="match status" value="1"/>
</dbReference>
<dbReference type="Gene3D" id="3.40.50.1460">
    <property type="match status" value="1"/>
</dbReference>
<dbReference type="GO" id="GO:0006915">
    <property type="term" value="P:apoptotic process"/>
    <property type="evidence" value="ECO:0007669"/>
    <property type="project" value="UniProtKB-KW"/>
</dbReference>
<dbReference type="Proteomes" id="UP001152799">
    <property type="component" value="Chromosome 2"/>
</dbReference>
<evidence type="ECO:0000256" key="7">
    <source>
        <dbReference type="PIRSR" id="PIRSR038001-1"/>
    </source>
</evidence>
<keyword evidence="2" id="KW-0645">Protease</keyword>
<evidence type="ECO:0000256" key="9">
    <source>
        <dbReference type="SAM" id="MobiDB-lite"/>
    </source>
</evidence>
<dbReference type="InterPro" id="IPR015917">
    <property type="entry name" value="Pept_C14A"/>
</dbReference>
<dbReference type="OrthoDB" id="6097640at2759"/>
<keyword evidence="6" id="KW-0865">Zymogen</keyword>
<feature type="region of interest" description="Disordered" evidence="9">
    <location>
        <begin position="91"/>
        <end position="114"/>
    </location>
</feature>
<dbReference type="InterPro" id="IPR002138">
    <property type="entry name" value="Pept_C14_p10"/>
</dbReference>
<dbReference type="GO" id="GO:0006508">
    <property type="term" value="P:proteolysis"/>
    <property type="evidence" value="ECO:0007669"/>
    <property type="project" value="UniProtKB-KW"/>
</dbReference>
<keyword evidence="4" id="KW-0378">Hydrolase</keyword>
<evidence type="ECO:0000313" key="13">
    <source>
        <dbReference type="Proteomes" id="UP001152799"/>
    </source>
</evidence>
<feature type="domain" description="Caspase family p10" evidence="10">
    <location>
        <begin position="336"/>
        <end position="414"/>
    </location>
</feature>
<evidence type="ECO:0000256" key="5">
    <source>
        <dbReference type="ARBA" id="ARBA00022807"/>
    </source>
</evidence>
<dbReference type="PROSITE" id="PS50208">
    <property type="entry name" value="CASPASE_P20"/>
    <property type="match status" value="1"/>
</dbReference>
<evidence type="ECO:0000256" key="1">
    <source>
        <dbReference type="ARBA" id="ARBA00010134"/>
    </source>
</evidence>
<dbReference type="Pfam" id="PF00656">
    <property type="entry name" value="Peptidase_C14"/>
    <property type="match status" value="1"/>
</dbReference>
<dbReference type="EMBL" id="OU892278">
    <property type="protein sequence ID" value="CAG9764835.1"/>
    <property type="molecule type" value="Genomic_DNA"/>
</dbReference>
<dbReference type="SMART" id="SM00115">
    <property type="entry name" value="CASc"/>
    <property type="match status" value="1"/>
</dbReference>
<dbReference type="SUPFAM" id="SSF47986">
    <property type="entry name" value="DEATH domain"/>
    <property type="match status" value="1"/>
</dbReference>
<organism evidence="12 13">
    <name type="scientific">Ceutorhynchus assimilis</name>
    <name type="common">cabbage seed weevil</name>
    <dbReference type="NCBI Taxonomy" id="467358"/>
    <lineage>
        <taxon>Eukaryota</taxon>
        <taxon>Metazoa</taxon>
        <taxon>Ecdysozoa</taxon>
        <taxon>Arthropoda</taxon>
        <taxon>Hexapoda</taxon>
        <taxon>Insecta</taxon>
        <taxon>Pterygota</taxon>
        <taxon>Neoptera</taxon>
        <taxon>Endopterygota</taxon>
        <taxon>Coleoptera</taxon>
        <taxon>Polyphaga</taxon>
        <taxon>Cucujiformia</taxon>
        <taxon>Curculionidae</taxon>
        <taxon>Ceutorhynchinae</taxon>
        <taxon>Ceutorhynchus</taxon>
    </lineage>
</organism>
<feature type="active site" evidence="7">
    <location>
        <position position="241"/>
    </location>
</feature>
<dbReference type="InterPro" id="IPR011600">
    <property type="entry name" value="Pept_C14_caspase"/>
</dbReference>
<feature type="active site" evidence="7">
    <location>
        <position position="288"/>
    </location>
</feature>